<dbReference type="InterPro" id="IPR002508">
    <property type="entry name" value="MurNAc-LAA_cat"/>
</dbReference>
<dbReference type="SMART" id="SM00646">
    <property type="entry name" value="Ami_3"/>
    <property type="match status" value="1"/>
</dbReference>
<keyword evidence="2" id="KW-0732">Signal</keyword>
<feature type="signal peptide" evidence="2">
    <location>
        <begin position="1"/>
        <end position="32"/>
    </location>
</feature>
<feature type="domain" description="MurNAc-LAA" evidence="3">
    <location>
        <begin position="275"/>
        <end position="417"/>
    </location>
</feature>
<dbReference type="Proteomes" id="UP000593735">
    <property type="component" value="Chromosome"/>
</dbReference>
<dbReference type="CDD" id="cd02696">
    <property type="entry name" value="MurNAc-LAA"/>
    <property type="match status" value="1"/>
</dbReference>
<gene>
    <name evidence="4" type="ORF">INP52_04225</name>
</gene>
<evidence type="ECO:0000313" key="5">
    <source>
        <dbReference type="Proteomes" id="UP000593735"/>
    </source>
</evidence>
<dbReference type="PROSITE" id="PS51318">
    <property type="entry name" value="TAT"/>
    <property type="match status" value="1"/>
</dbReference>
<dbReference type="InterPro" id="IPR050695">
    <property type="entry name" value="N-acetylmuramoyl_amidase_3"/>
</dbReference>
<dbReference type="PANTHER" id="PTHR30404">
    <property type="entry name" value="N-ACETYLMURAMOYL-L-ALANINE AMIDASE"/>
    <property type="match status" value="1"/>
</dbReference>
<dbReference type="KEGG" id="tio:INP52_04225"/>
<sequence>MSPLSPNITRRNALLSASVVAAGLALPAPARAFADELLASSDVIDFLYIDCSTLTAGDTQNIVVSLKEGLTFQDASLQVHNSDTAEDLTLDLAGSTDVSLLFTFAPATVGEYVVSSLSLVTEDGQSLVDFSDCDGSYRSFTATSAIAAMSLEVEPTSDDSEPTLEVYSADEDGETIQLDSIEEGISSSAAETSATVTTMSMRSVSSKNLVVALDPGHVAVSSGAVGVNGTTEASCTWKIAQYCKAELETYQNVSVVLTVSQSEALSSSTELKVRVQRAVDAGADVLVSLHLNSTSEGGSSGTAYGAEVWVPYSADYNYETHVVGEALGNQILAELEKLGLSNRGTKVRPNDRHYTQYDYPDGTIGDYYGIIRYARESNLPAIIVEHAFINNGSDYYAYLSSDSKLQRLGAADATGIASYYGLSQVEGAVYRLYNPNSGDHHYTMDSNEYSTLGSIGWKQEGVAWISPDSSTTPVYRLYNPNSGDHHYTMDVHEYQTLGTIGWKQEGVAWYSDDAHGVTVYRLFNPNETVGTHHYTMDSNEYATLKILGWKQEGVAWYGMSVG</sequence>
<name>A0A7S7RVK5_9ACTN</name>
<dbReference type="InterPro" id="IPR043708">
    <property type="entry name" value="DUF5648"/>
</dbReference>
<proteinExistence type="predicted"/>
<dbReference type="RefSeq" id="WP_194372681.1">
    <property type="nucleotide sequence ID" value="NZ_CP063767.1"/>
</dbReference>
<keyword evidence="1" id="KW-0378">Hydrolase</keyword>
<feature type="chain" id="PRO_5038562238" evidence="2">
    <location>
        <begin position="33"/>
        <end position="562"/>
    </location>
</feature>
<dbReference type="Pfam" id="PF01520">
    <property type="entry name" value="Amidase_3"/>
    <property type="match status" value="1"/>
</dbReference>
<evidence type="ECO:0000259" key="3">
    <source>
        <dbReference type="SMART" id="SM00646"/>
    </source>
</evidence>
<dbReference type="SUPFAM" id="SSF53187">
    <property type="entry name" value="Zn-dependent exopeptidases"/>
    <property type="match status" value="1"/>
</dbReference>
<keyword evidence="5" id="KW-1185">Reference proteome</keyword>
<evidence type="ECO:0000256" key="1">
    <source>
        <dbReference type="ARBA" id="ARBA00022801"/>
    </source>
</evidence>
<dbReference type="Pfam" id="PF18885">
    <property type="entry name" value="DUF5648"/>
    <property type="match status" value="1"/>
</dbReference>
<reference evidence="4 5" key="1">
    <citation type="submission" date="2020-10" db="EMBL/GenBank/DDBJ databases">
        <title>Olsenella immobilis sp.nov., isolated from the mud in a fermentation cellar used for the production of Chinese strong-flavoured liquor.</title>
        <authorList>
            <person name="Lu L."/>
        </authorList>
    </citation>
    <scope>NUCLEOTIDE SEQUENCE [LARGE SCALE GENOMIC DNA]</scope>
    <source>
        <strain evidence="4 5">LZLJ-2</strain>
    </source>
</reference>
<dbReference type="GO" id="GO:0008745">
    <property type="term" value="F:N-acetylmuramoyl-L-alanine amidase activity"/>
    <property type="evidence" value="ECO:0007669"/>
    <property type="project" value="InterPro"/>
</dbReference>
<evidence type="ECO:0000256" key="2">
    <source>
        <dbReference type="SAM" id="SignalP"/>
    </source>
</evidence>
<dbReference type="GO" id="GO:0030288">
    <property type="term" value="C:outer membrane-bounded periplasmic space"/>
    <property type="evidence" value="ECO:0007669"/>
    <property type="project" value="TreeGrafter"/>
</dbReference>
<organism evidence="4 5">
    <name type="scientific">Thermophilibacter immobilis</name>
    <dbReference type="NCBI Taxonomy" id="2779519"/>
    <lineage>
        <taxon>Bacteria</taxon>
        <taxon>Bacillati</taxon>
        <taxon>Actinomycetota</taxon>
        <taxon>Coriobacteriia</taxon>
        <taxon>Coriobacteriales</taxon>
        <taxon>Atopobiaceae</taxon>
        <taxon>Thermophilibacter</taxon>
    </lineage>
</organism>
<dbReference type="AlphaFoldDB" id="A0A7S7RVK5"/>
<dbReference type="PANTHER" id="PTHR30404:SF0">
    <property type="entry name" value="N-ACETYLMURAMOYL-L-ALANINE AMIDASE AMIC"/>
    <property type="match status" value="1"/>
</dbReference>
<dbReference type="InterPro" id="IPR006311">
    <property type="entry name" value="TAT_signal"/>
</dbReference>
<evidence type="ECO:0000313" key="4">
    <source>
        <dbReference type="EMBL" id="QOY61399.1"/>
    </source>
</evidence>
<dbReference type="Gene3D" id="3.40.630.40">
    <property type="entry name" value="Zn-dependent exopeptidases"/>
    <property type="match status" value="1"/>
</dbReference>
<protein>
    <submittedName>
        <fullName evidence="4">N-acetylmuramoyl-L-alanine amidase</fullName>
    </submittedName>
</protein>
<accession>A0A7S7RVK5</accession>
<dbReference type="GO" id="GO:0009253">
    <property type="term" value="P:peptidoglycan catabolic process"/>
    <property type="evidence" value="ECO:0007669"/>
    <property type="project" value="InterPro"/>
</dbReference>
<dbReference type="EMBL" id="CP063767">
    <property type="protein sequence ID" value="QOY61399.1"/>
    <property type="molecule type" value="Genomic_DNA"/>
</dbReference>